<dbReference type="KEGG" id="vg:22276354"/>
<proteinExistence type="predicted"/>
<dbReference type="EMBL" id="KJ888149">
    <property type="protein sequence ID" value="AII27006.1"/>
    <property type="molecule type" value="Genomic_DNA"/>
</dbReference>
<evidence type="ECO:0000313" key="2">
    <source>
        <dbReference type="EMBL" id="AII27006.1"/>
    </source>
</evidence>
<feature type="transmembrane region" description="Helical" evidence="1">
    <location>
        <begin position="40"/>
        <end position="60"/>
    </location>
</feature>
<name>A0A076G451_9CAUD</name>
<keyword evidence="1" id="KW-0472">Membrane</keyword>
<evidence type="ECO:0008006" key="4">
    <source>
        <dbReference type="Google" id="ProtNLM"/>
    </source>
</evidence>
<keyword evidence="3" id="KW-1185">Reference proteome</keyword>
<sequence>MKVSEEVKQSYLENKANTKMDKISWSELRSSPAGRTIGDLIYFSVIIINNIIAIALTLILGDIIKDLTDSTLVKIISILLIIIVVYGILSALIPILIFKSVFPGWEYTEWNNSYYLRLPEEKDYKYYSYWYLNLLGVTEFYRTNDEGKEIKETSLSWSFYTKVDRPADIDHWKNQLITNRPLTISEYKKLKKLDKESEIRKQEDLEEYKQYNSN</sequence>
<keyword evidence="1" id="KW-1133">Transmembrane helix</keyword>
<organism evidence="2 3">
    <name type="scientific">Staphylococcus phage MCE-2014</name>
    <dbReference type="NCBI Taxonomy" id="1524910"/>
    <lineage>
        <taxon>Viruses</taxon>
        <taxon>Duplodnaviria</taxon>
        <taxon>Heunggongvirae</taxon>
        <taxon>Uroviricota</taxon>
        <taxon>Caudoviricetes</taxon>
        <taxon>Herelleviridae</taxon>
        <taxon>Twortvirinae</taxon>
        <taxon>Kayvirus</taxon>
        <taxon>Kayvirus MCE2014</taxon>
    </lineage>
</organism>
<keyword evidence="1" id="KW-0812">Transmembrane</keyword>
<feature type="transmembrane region" description="Helical" evidence="1">
    <location>
        <begin position="72"/>
        <end position="98"/>
    </location>
</feature>
<dbReference type="Proteomes" id="UP000028960">
    <property type="component" value="Segment"/>
</dbReference>
<dbReference type="GeneID" id="22276354"/>
<evidence type="ECO:0000313" key="3">
    <source>
        <dbReference type="Proteomes" id="UP000028960"/>
    </source>
</evidence>
<accession>A0A076G451</accession>
<reference evidence="2 3" key="1">
    <citation type="journal article" date="2014" name="Appl. Environ. Microbiol.">
        <title>Combined Use of Bacteriophage K and a Novel Bacteriophage To Reduce Staphylococcus aureus Biofilm Formation.</title>
        <authorList>
            <person name="Alves D.R."/>
            <person name="Gaudion A."/>
            <person name="Bean J.E."/>
            <person name="Perez Esteban P."/>
            <person name="Arnot T.C."/>
            <person name="Harper D.R."/>
            <person name="Kot W."/>
            <person name="Hansen L.H."/>
            <person name="Enright M.C."/>
            <person name="Jenkins A.T."/>
        </authorList>
    </citation>
    <scope>NUCLEOTIDE SEQUENCE [LARGE SCALE GENOMIC DNA]</scope>
</reference>
<dbReference type="RefSeq" id="YP_009098096.1">
    <property type="nucleotide sequence ID" value="NC_025416.1"/>
</dbReference>
<evidence type="ECO:0000256" key="1">
    <source>
        <dbReference type="SAM" id="Phobius"/>
    </source>
</evidence>
<protein>
    <recommendedName>
        <fullName evidence="4">Ribulose-1,5-bisphosphate carboxylase/oxygenase small subunit</fullName>
    </recommendedName>
</protein>